<dbReference type="Proteomes" id="UP000596427">
    <property type="component" value="Chromosome"/>
</dbReference>
<reference evidence="1 2" key="1">
    <citation type="submission" date="2020-10" db="EMBL/GenBank/DDBJ databases">
        <title>Degradation of 1,4-Dioxane by Xanthobacter sp. YN2, via a Novel Group-2 Soluble Di-Iron Monooxygenase.</title>
        <authorList>
            <person name="Ma F."/>
            <person name="Wang Y."/>
            <person name="Yang J."/>
            <person name="Guo H."/>
            <person name="Su D."/>
            <person name="Yu L."/>
        </authorList>
    </citation>
    <scope>NUCLEOTIDE SEQUENCE [LARGE SCALE GENOMIC DNA]</scope>
    <source>
        <strain evidence="1 2">YN2</strain>
    </source>
</reference>
<protein>
    <submittedName>
        <fullName evidence="1">Uncharacterized protein</fullName>
    </submittedName>
</protein>
<organism evidence="1 2">
    <name type="scientific">Xanthobacter dioxanivorans</name>
    <dbReference type="NCBI Taxonomy" id="2528964"/>
    <lineage>
        <taxon>Bacteria</taxon>
        <taxon>Pseudomonadati</taxon>
        <taxon>Pseudomonadota</taxon>
        <taxon>Alphaproteobacteria</taxon>
        <taxon>Hyphomicrobiales</taxon>
        <taxon>Xanthobacteraceae</taxon>
        <taxon>Xanthobacter</taxon>
    </lineage>
</organism>
<dbReference type="AlphaFoldDB" id="A0A974SJ13"/>
<accession>A0A974SJ13</accession>
<proteinExistence type="predicted"/>
<sequence length="177" mass="18788">MANPINRRRLMRRAWHLFRTQLDGPGCILRNNPREAFRAALRMAWQEAKAAAAVAAMPAPERAARIAGLKEAIANLEFVDSPRAAERLAAEFGATLRALEAGGGRPAYLAKRQGAGFALKRDGAVFARLTTTTGGAIRLDAPAPLAARVRFIPGEPLAAALAKIRAADEAIRAGATA</sequence>
<evidence type="ECO:0000313" key="1">
    <source>
        <dbReference type="EMBL" id="QRG05918.1"/>
    </source>
</evidence>
<dbReference type="EMBL" id="CP063362">
    <property type="protein sequence ID" value="QRG05918.1"/>
    <property type="molecule type" value="Genomic_DNA"/>
</dbReference>
<evidence type="ECO:0000313" key="2">
    <source>
        <dbReference type="Proteomes" id="UP000596427"/>
    </source>
</evidence>
<dbReference type="KEGG" id="xdi:EZH22_23315"/>
<gene>
    <name evidence="1" type="ORF">EZH22_23315</name>
</gene>
<dbReference type="RefSeq" id="WP_203192790.1">
    <property type="nucleotide sequence ID" value="NZ_CP063362.1"/>
</dbReference>
<name>A0A974SJ13_9HYPH</name>
<keyword evidence="2" id="KW-1185">Reference proteome</keyword>